<comment type="caution">
    <text evidence="1">The sequence shown here is derived from an EMBL/GenBank/DDBJ whole genome shotgun (WGS) entry which is preliminary data.</text>
</comment>
<keyword evidence="2" id="KW-1185">Reference proteome</keyword>
<name>A0ACC0Y1F4_9ROSI</name>
<accession>A0ACC0Y1F4</accession>
<evidence type="ECO:0000313" key="1">
    <source>
        <dbReference type="EMBL" id="KAJ0028206.1"/>
    </source>
</evidence>
<dbReference type="Proteomes" id="UP001163603">
    <property type="component" value="Chromosome 9"/>
</dbReference>
<dbReference type="EMBL" id="CM047744">
    <property type="protein sequence ID" value="KAJ0028206.1"/>
    <property type="molecule type" value="Genomic_DNA"/>
</dbReference>
<proteinExistence type="predicted"/>
<sequence>MSPLQLIELGLALEASKRPFMWVIRDGASIAINQGEEEKYGVLLKREEIRKAIEMVMDEEEGKEKRKKAREVGRMAKKAFEEGGSSHRNIKLLVEDILKESKRRLCM</sequence>
<organism evidence="1 2">
    <name type="scientific">Pistacia integerrima</name>
    <dbReference type="NCBI Taxonomy" id="434235"/>
    <lineage>
        <taxon>Eukaryota</taxon>
        <taxon>Viridiplantae</taxon>
        <taxon>Streptophyta</taxon>
        <taxon>Embryophyta</taxon>
        <taxon>Tracheophyta</taxon>
        <taxon>Spermatophyta</taxon>
        <taxon>Magnoliopsida</taxon>
        <taxon>eudicotyledons</taxon>
        <taxon>Gunneridae</taxon>
        <taxon>Pentapetalae</taxon>
        <taxon>rosids</taxon>
        <taxon>malvids</taxon>
        <taxon>Sapindales</taxon>
        <taxon>Anacardiaceae</taxon>
        <taxon>Pistacia</taxon>
    </lineage>
</organism>
<gene>
    <name evidence="1" type="ORF">Pint_35773</name>
</gene>
<protein>
    <submittedName>
        <fullName evidence="1">Uncharacterized protein</fullName>
    </submittedName>
</protein>
<reference evidence="2" key="1">
    <citation type="journal article" date="2023" name="G3 (Bethesda)">
        <title>Genome assembly and association tests identify interacting loci associated with vigor, precocity, and sex in interspecific pistachio rootstocks.</title>
        <authorList>
            <person name="Palmer W."/>
            <person name="Jacygrad E."/>
            <person name="Sagayaradj S."/>
            <person name="Cavanaugh K."/>
            <person name="Han R."/>
            <person name="Bertier L."/>
            <person name="Beede B."/>
            <person name="Kafkas S."/>
            <person name="Golino D."/>
            <person name="Preece J."/>
            <person name="Michelmore R."/>
        </authorList>
    </citation>
    <scope>NUCLEOTIDE SEQUENCE [LARGE SCALE GENOMIC DNA]</scope>
</reference>
<evidence type="ECO:0000313" key="2">
    <source>
        <dbReference type="Proteomes" id="UP001163603"/>
    </source>
</evidence>